<organism evidence="1 2">
    <name type="scientific">Sinorhizobium phage phiN3</name>
    <dbReference type="NCBI Taxonomy" id="1647405"/>
    <lineage>
        <taxon>Viruses</taxon>
        <taxon>Duplodnaviria</taxon>
        <taxon>Heunggongvirae</taxon>
        <taxon>Uroviricota</taxon>
        <taxon>Caudoviricetes</taxon>
        <taxon>Emdodecavirus</taxon>
        <taxon>Emdodecavirus N3</taxon>
    </lineage>
</organism>
<dbReference type="RefSeq" id="YP_009212288.1">
    <property type="nucleotide sequence ID" value="NC_028945.1"/>
</dbReference>
<reference evidence="1 2" key="1">
    <citation type="submission" date="2015-04" db="EMBL/GenBank/DDBJ databases">
        <authorList>
            <person name="Hodson T.S."/>
            <person name="Hyde J.R."/>
            <person name="Schouten J.T."/>
            <person name="Crockett J.T."/>
            <person name="Smith T.A."/>
            <person name="Merrill B.D."/>
            <person name="Crook M.B."/>
            <person name="Griffitts J.S."/>
            <person name="Burnett S.H."/>
            <person name="Grose J.H."/>
            <person name="Breakwell D.P."/>
        </authorList>
    </citation>
    <scope>NUCLEOTIDE SEQUENCE [LARGE SCALE GENOMIC DNA]</scope>
</reference>
<proteinExistence type="predicted"/>
<sequence>MTSITIEELDALYRDYKERNPTLPEFAFPQQQYEMRPDKDKPVMIFLPFILPNLPEEAPDEPFKRMPFSILRHIVSDTGTTHIPDFLE</sequence>
<protein>
    <submittedName>
        <fullName evidence="1">Uncharacterized protein</fullName>
    </submittedName>
</protein>
<accession>A0A0F6SIZ5</accession>
<evidence type="ECO:0000313" key="2">
    <source>
        <dbReference type="Proteomes" id="UP000202958"/>
    </source>
</evidence>
<dbReference type="EMBL" id="KR052482">
    <property type="protein sequence ID" value="AKF13313.1"/>
    <property type="molecule type" value="Genomic_DNA"/>
</dbReference>
<keyword evidence="2" id="KW-1185">Reference proteome</keyword>
<evidence type="ECO:0000313" key="1">
    <source>
        <dbReference type="EMBL" id="AKF13313.1"/>
    </source>
</evidence>
<dbReference type="KEGG" id="vg:26638777"/>
<gene>
    <name evidence="1" type="ORF">PHIN3_48</name>
</gene>
<dbReference type="GeneID" id="26638777"/>
<dbReference type="Proteomes" id="UP000202958">
    <property type="component" value="Segment"/>
</dbReference>
<name>A0A0F6SIZ5_9CAUD</name>